<dbReference type="Gene3D" id="2.40.30.10">
    <property type="entry name" value="Translation factors"/>
    <property type="match status" value="1"/>
</dbReference>
<evidence type="ECO:0000313" key="4">
    <source>
        <dbReference type="EMBL" id="EQD50842.1"/>
    </source>
</evidence>
<dbReference type="InterPro" id="IPR009000">
    <property type="entry name" value="Transl_B-barrel_sf"/>
</dbReference>
<sequence>VLDEVLELFFDLEADEHQIEFPTLYASGRNGWASLDPDQHGTDLTPLFDAIKADVPAPSYEESMPLSAMVANIDGSPYLGRLAISRISSGRLRKGQQVAWFPKDSEMKKVRIVELFVPDNLDRKSVDEVGPGEIAIFAGLEDVSIGDSIS</sequence>
<evidence type="ECO:0000256" key="2">
    <source>
        <dbReference type="ARBA" id="ARBA00023134"/>
    </source>
</evidence>
<dbReference type="SUPFAM" id="SSF50447">
    <property type="entry name" value="Translation proteins"/>
    <property type="match status" value="1"/>
</dbReference>
<feature type="non-terminal residue" evidence="4">
    <location>
        <position position="150"/>
    </location>
</feature>
<gene>
    <name evidence="4" type="ORF">B1A_13316</name>
</gene>
<protein>
    <submittedName>
        <fullName evidence="4">GTP-binding protein TypA</fullName>
    </submittedName>
</protein>
<dbReference type="Pfam" id="PF22042">
    <property type="entry name" value="EF-G_D2"/>
    <property type="match status" value="1"/>
</dbReference>
<dbReference type="AlphaFoldDB" id="T1A1R6"/>
<evidence type="ECO:0000256" key="1">
    <source>
        <dbReference type="ARBA" id="ARBA00022741"/>
    </source>
</evidence>
<name>T1A1R6_9ZZZZ</name>
<evidence type="ECO:0000259" key="3">
    <source>
        <dbReference type="Pfam" id="PF22042"/>
    </source>
</evidence>
<accession>T1A1R6</accession>
<organism evidence="4">
    <name type="scientific">mine drainage metagenome</name>
    <dbReference type="NCBI Taxonomy" id="410659"/>
    <lineage>
        <taxon>unclassified sequences</taxon>
        <taxon>metagenomes</taxon>
        <taxon>ecological metagenomes</taxon>
    </lineage>
</organism>
<keyword evidence="1" id="KW-0547">Nucleotide-binding</keyword>
<dbReference type="InterPro" id="IPR053905">
    <property type="entry name" value="EF-G-like_DII"/>
</dbReference>
<dbReference type="EMBL" id="AUZX01009736">
    <property type="protein sequence ID" value="EQD50842.1"/>
    <property type="molecule type" value="Genomic_DNA"/>
</dbReference>
<proteinExistence type="predicted"/>
<reference evidence="4" key="2">
    <citation type="journal article" date="2014" name="ISME J.">
        <title>Microbial stratification in low pH oxic and suboxic macroscopic growths along an acid mine drainage.</title>
        <authorList>
            <person name="Mendez-Garcia C."/>
            <person name="Mesa V."/>
            <person name="Sprenger R.R."/>
            <person name="Richter M."/>
            <person name="Diez M.S."/>
            <person name="Solano J."/>
            <person name="Bargiela R."/>
            <person name="Golyshina O.V."/>
            <person name="Manteca A."/>
            <person name="Ramos J.L."/>
            <person name="Gallego J.R."/>
            <person name="Llorente I."/>
            <person name="Martins Dos Santos V.A."/>
            <person name="Jensen O.N."/>
            <person name="Pelaez A.I."/>
            <person name="Sanchez J."/>
            <person name="Ferrer M."/>
        </authorList>
    </citation>
    <scope>NUCLEOTIDE SEQUENCE</scope>
</reference>
<feature type="non-terminal residue" evidence="4">
    <location>
        <position position="1"/>
    </location>
</feature>
<feature type="domain" description="Elongation factor G-like" evidence="3">
    <location>
        <begin position="66"/>
        <end position="149"/>
    </location>
</feature>
<keyword evidence="2" id="KW-0342">GTP-binding</keyword>
<reference evidence="4" key="1">
    <citation type="submission" date="2013-08" db="EMBL/GenBank/DDBJ databases">
        <authorList>
            <person name="Mendez C."/>
            <person name="Richter M."/>
            <person name="Ferrer M."/>
            <person name="Sanchez J."/>
        </authorList>
    </citation>
    <scope>NUCLEOTIDE SEQUENCE</scope>
</reference>
<comment type="caution">
    <text evidence="4">The sequence shown here is derived from an EMBL/GenBank/DDBJ whole genome shotgun (WGS) entry which is preliminary data.</text>
</comment>
<dbReference type="GO" id="GO:0005525">
    <property type="term" value="F:GTP binding"/>
    <property type="evidence" value="ECO:0007669"/>
    <property type="project" value="UniProtKB-KW"/>
</dbReference>